<sequence>MNLLRDINKLENISKTIKNVRTPEDLLSIIQDCKDVFGSNIYELKGYMCKIERWEETIKDLTGLSLNSNFPELAKNEFFKEAKSNVESLIKKSNGTLINVLKNNQTLIKSKNDISNSVFSIGGVKVDYIFNYTLDYTTDTISQRIVSTQNVDRLNEDAENQNLKFSADIWLSGDDRNNRYNSLLKLRENKSIVKVIFNEVFNNVIITKISIKFDRKNTLILNMSFEDLFIATLKKSSTSLLNVVKATTNKGTQGTSLVDKNISALGIYQGGLVE</sequence>
<name>A0ABS2G505_FUSMR</name>
<dbReference type="EMBL" id="JACJLT010000095">
    <property type="protein sequence ID" value="MBM6875758.1"/>
    <property type="molecule type" value="Genomic_DNA"/>
</dbReference>
<dbReference type="RefSeq" id="WP_204716486.1">
    <property type="nucleotide sequence ID" value="NZ_JACJLT010000095.1"/>
</dbReference>
<accession>A0ABS2G505</accession>
<gene>
    <name evidence="1" type="ORF">H6A04_08870</name>
</gene>
<proteinExistence type="predicted"/>
<evidence type="ECO:0000313" key="1">
    <source>
        <dbReference type="EMBL" id="MBM6875758.1"/>
    </source>
</evidence>
<dbReference type="Proteomes" id="UP000728968">
    <property type="component" value="Unassembled WGS sequence"/>
</dbReference>
<organism evidence="1 2">
    <name type="scientific">Fusobacterium mortiferum</name>
    <dbReference type="NCBI Taxonomy" id="850"/>
    <lineage>
        <taxon>Bacteria</taxon>
        <taxon>Fusobacteriati</taxon>
        <taxon>Fusobacteriota</taxon>
        <taxon>Fusobacteriia</taxon>
        <taxon>Fusobacteriales</taxon>
        <taxon>Fusobacteriaceae</taxon>
        <taxon>Fusobacterium</taxon>
    </lineage>
</organism>
<reference evidence="1 2" key="1">
    <citation type="journal article" date="2021" name="Sci. Rep.">
        <title>The distribution of antibiotic resistance genes in chicken gut microbiota commensals.</title>
        <authorList>
            <person name="Juricova H."/>
            <person name="Matiasovicova J."/>
            <person name="Kubasova T."/>
            <person name="Cejkova D."/>
            <person name="Rychlik I."/>
        </authorList>
    </citation>
    <scope>NUCLEOTIDE SEQUENCE [LARGE SCALE GENOMIC DNA]</scope>
    <source>
        <strain evidence="1 2">An425</strain>
    </source>
</reference>
<evidence type="ECO:0000313" key="2">
    <source>
        <dbReference type="Proteomes" id="UP000728968"/>
    </source>
</evidence>
<keyword evidence="2" id="KW-1185">Reference proteome</keyword>
<protein>
    <submittedName>
        <fullName evidence="1">Uncharacterized protein</fullName>
    </submittedName>
</protein>
<comment type="caution">
    <text evidence="1">The sequence shown here is derived from an EMBL/GenBank/DDBJ whole genome shotgun (WGS) entry which is preliminary data.</text>
</comment>